<protein>
    <submittedName>
        <fullName evidence="4">Lecithin retinol acyltransferase family protein</fullName>
    </submittedName>
</protein>
<dbReference type="Pfam" id="PF04012">
    <property type="entry name" value="PspA_IM30"/>
    <property type="match status" value="1"/>
</dbReference>
<keyword evidence="5" id="KW-1185">Reference proteome</keyword>
<dbReference type="GO" id="GO:0016746">
    <property type="term" value="F:acyltransferase activity"/>
    <property type="evidence" value="ECO:0007669"/>
    <property type="project" value="UniProtKB-KW"/>
</dbReference>
<dbReference type="EMBL" id="JBHFNT010000075">
    <property type="protein sequence ID" value="MFB2834858.1"/>
    <property type="molecule type" value="Genomic_DNA"/>
</dbReference>
<keyword evidence="4" id="KW-0012">Acyltransferase</keyword>
<evidence type="ECO:0000256" key="1">
    <source>
        <dbReference type="ARBA" id="ARBA00043985"/>
    </source>
</evidence>
<dbReference type="PROSITE" id="PS51934">
    <property type="entry name" value="LRAT"/>
    <property type="match status" value="1"/>
</dbReference>
<dbReference type="PANTHER" id="PTHR46137">
    <property type="entry name" value="OS05G0310600 PROTEIN"/>
    <property type="match status" value="1"/>
</dbReference>
<dbReference type="Gene3D" id="3.90.1720.10">
    <property type="entry name" value="endopeptidase domain like (from Nostoc punctiforme)"/>
    <property type="match status" value="1"/>
</dbReference>
<reference evidence="4 5" key="1">
    <citation type="submission" date="2024-09" db="EMBL/GenBank/DDBJ databases">
        <title>Floridaenema gen nov. (Aerosakkonemataceae, Aerosakkonematales ord. nov., Cyanobacteria) from benthic tropical and subtropical fresh waters, with the description of four new species.</title>
        <authorList>
            <person name="Moretto J.A."/>
            <person name="Berthold D.E."/>
            <person name="Lefler F.W."/>
            <person name="Huang I.-S."/>
            <person name="Laughinghouse H. IV."/>
        </authorList>
    </citation>
    <scope>NUCLEOTIDE SEQUENCE [LARGE SCALE GENOMIC DNA]</scope>
    <source>
        <strain evidence="4 5">BLCC-F167</strain>
    </source>
</reference>
<keyword evidence="4" id="KW-0808">Transferase</keyword>
<keyword evidence="2" id="KW-0175">Coiled coil</keyword>
<accession>A0ABV4WJL9</accession>
<dbReference type="Pfam" id="PF04970">
    <property type="entry name" value="LRAT"/>
    <property type="match status" value="1"/>
</dbReference>
<organism evidence="4 5">
    <name type="scientific">Floridaenema evergladense BLCC-F167</name>
    <dbReference type="NCBI Taxonomy" id="3153639"/>
    <lineage>
        <taxon>Bacteria</taxon>
        <taxon>Bacillati</taxon>
        <taxon>Cyanobacteriota</taxon>
        <taxon>Cyanophyceae</taxon>
        <taxon>Oscillatoriophycideae</taxon>
        <taxon>Aerosakkonematales</taxon>
        <taxon>Aerosakkonemataceae</taxon>
        <taxon>Floridanema</taxon>
        <taxon>Floridanema evergladense</taxon>
    </lineage>
</organism>
<evidence type="ECO:0000313" key="4">
    <source>
        <dbReference type="EMBL" id="MFB2834858.1"/>
    </source>
</evidence>
<dbReference type="Proteomes" id="UP001576780">
    <property type="component" value="Unassembled WGS sequence"/>
</dbReference>
<gene>
    <name evidence="4" type="ORF">ACE1CA_10020</name>
</gene>
<evidence type="ECO:0000259" key="3">
    <source>
        <dbReference type="PROSITE" id="PS51934"/>
    </source>
</evidence>
<evidence type="ECO:0000256" key="2">
    <source>
        <dbReference type="SAM" id="Coils"/>
    </source>
</evidence>
<evidence type="ECO:0000313" key="5">
    <source>
        <dbReference type="Proteomes" id="UP001576780"/>
    </source>
</evidence>
<sequence length="229" mass="26869">MARGDQIYAMRHFINIKGVYEHHGIDCGDGTAIHYRKPSETIERTSLETLSQGGIIYVKTYQVSFIPDVVIRRAESRLGERKYNLLFNNCEHFATWCKTGISFSQQVVDFIPMLRYIDVDTLSEPMNRSLKDGNQDESSRLVNEALSQIRTTWDNIQPQYTQNLKEMNDWEKVAKEALKRNREDLARAALQKKQKYKQQAMQQEEMLQKLAKMTQDLIEKQRDNQQIQF</sequence>
<dbReference type="InterPro" id="IPR007053">
    <property type="entry name" value="LRAT_dom"/>
</dbReference>
<name>A0ABV4WJL9_9CYAN</name>
<comment type="similarity">
    <text evidence="1">Belongs to the PspA/Vipp/IM30 family.</text>
</comment>
<proteinExistence type="inferred from homology"/>
<comment type="caution">
    <text evidence="4">The sequence shown here is derived from an EMBL/GenBank/DDBJ whole genome shotgun (WGS) entry which is preliminary data.</text>
</comment>
<feature type="coiled-coil region" evidence="2">
    <location>
        <begin position="175"/>
        <end position="223"/>
    </location>
</feature>
<feature type="domain" description="LRAT" evidence="3">
    <location>
        <begin position="12"/>
        <end position="106"/>
    </location>
</feature>
<dbReference type="RefSeq" id="WP_413277288.1">
    <property type="nucleotide sequence ID" value="NZ_JBHFNT010000075.1"/>
</dbReference>
<dbReference type="InterPro" id="IPR007157">
    <property type="entry name" value="PspA_VIPP1"/>
</dbReference>
<dbReference type="PANTHER" id="PTHR46137:SF3">
    <property type="entry name" value="OS05G0310600 PROTEIN"/>
    <property type="match status" value="1"/>
</dbReference>